<dbReference type="InterPro" id="IPR002142">
    <property type="entry name" value="Peptidase_S49"/>
</dbReference>
<keyword evidence="3" id="KW-0378">Hydrolase</keyword>
<organism evidence="7 8">
    <name type="scientific">Spongiibacter thalassae</name>
    <dbReference type="NCBI Taxonomy" id="2721624"/>
    <lineage>
        <taxon>Bacteria</taxon>
        <taxon>Pseudomonadati</taxon>
        <taxon>Pseudomonadota</taxon>
        <taxon>Gammaproteobacteria</taxon>
        <taxon>Cellvibrionales</taxon>
        <taxon>Spongiibacteraceae</taxon>
        <taxon>Spongiibacter</taxon>
    </lineage>
</organism>
<sequence length="604" mass="65732">MSEAKKRGFFSRLGGLITGIRVWTLNLLFLVFVGMLGFSLYSAFQVEVPRAGALVLAPEGVVVDQITAVDALTQLSGSGVPRETLLRDLIDAVNLARDDDNIKMMLLLLDRLEYIGLAKGLELSEALANFRESGKPIYAMSGHYSQDQYQLATEADQVLVHNMGGVALEGFSVVRNYFRDTLENLKINLHVFKVGSFKSALEPFIRSDMSPEAEEANRGWLEPLWSLYRNKVVERRQISPKDFDYFINHIDRVLAGSNGDAAQAALDYRLVDGIVTRPVLSNMIADVVGWDEDGYFNQVHYRDYLSYRRGPRLAQLDAGVGVIVASGNIVDGEQPAGNIGGDSMARLVRQARLNDAVKAVVLRIDSGGGSAFASEVIRAELQALQQAGKPLVVSMSSMAASGGYWIAASADEIWASPATLTGSIGIFGAFPTFEDSLKHLGIHTDGLGTTDIAGKLRLDRPLDPVLERALQTGIEHGYQRFIQVVAEGRGKLPEQVLPMAEGRVWSGMDAHQLGLVDKLGGLDAAVASAADMAGLDDTRYQILRLPLRPEEELMRWLMDSGLATVQLPAPIAELLKPFVPALRQLPALNDPRGVYAMCPGCIAP</sequence>
<dbReference type="CDD" id="cd07018">
    <property type="entry name" value="S49_SppA_67K_type"/>
    <property type="match status" value="1"/>
</dbReference>
<gene>
    <name evidence="7" type="primary">sppA</name>
    <name evidence="7" type="ORF">HCU74_02430</name>
</gene>
<dbReference type="Gene3D" id="6.20.330.10">
    <property type="match status" value="1"/>
</dbReference>
<name>A0ABX1GCE2_9GAMM</name>
<dbReference type="PANTHER" id="PTHR33209">
    <property type="entry name" value="PROTEASE 4"/>
    <property type="match status" value="1"/>
</dbReference>
<reference evidence="7 8" key="1">
    <citation type="submission" date="2020-04" db="EMBL/GenBank/DDBJ databases">
        <authorList>
            <person name="Yoon J."/>
        </authorList>
    </citation>
    <scope>NUCLEOTIDE SEQUENCE [LARGE SCALE GENOMIC DNA]</scope>
    <source>
        <strain evidence="7 8">KMU-166</strain>
    </source>
</reference>
<evidence type="ECO:0000256" key="3">
    <source>
        <dbReference type="ARBA" id="ARBA00022801"/>
    </source>
</evidence>
<dbReference type="RefSeq" id="WP_168448796.1">
    <property type="nucleotide sequence ID" value="NZ_JAAWWK010000001.1"/>
</dbReference>
<keyword evidence="5" id="KW-0812">Transmembrane</keyword>
<evidence type="ECO:0000256" key="5">
    <source>
        <dbReference type="SAM" id="Phobius"/>
    </source>
</evidence>
<keyword evidence="5" id="KW-1133">Transmembrane helix</keyword>
<dbReference type="SUPFAM" id="SSF52096">
    <property type="entry name" value="ClpP/crotonase"/>
    <property type="match status" value="2"/>
</dbReference>
<dbReference type="NCBIfam" id="TIGR00705">
    <property type="entry name" value="SppA_67K"/>
    <property type="match status" value="1"/>
</dbReference>
<dbReference type="InterPro" id="IPR047217">
    <property type="entry name" value="S49_SppA_67K_type_N"/>
</dbReference>
<keyword evidence="8" id="KW-1185">Reference proteome</keyword>
<feature type="transmembrane region" description="Helical" evidence="5">
    <location>
        <begin position="20"/>
        <end position="41"/>
    </location>
</feature>
<evidence type="ECO:0000256" key="4">
    <source>
        <dbReference type="ARBA" id="ARBA00022825"/>
    </source>
</evidence>
<feature type="domain" description="Peptidase S49" evidence="6">
    <location>
        <begin position="384"/>
        <end position="535"/>
    </location>
</feature>
<comment type="similarity">
    <text evidence="1">Belongs to the peptidase S49 family.</text>
</comment>
<dbReference type="InterPro" id="IPR004634">
    <property type="entry name" value="Pept_S49_pIV"/>
</dbReference>
<dbReference type="PIRSF" id="PIRSF001217">
    <property type="entry name" value="Protease_4_SppA"/>
    <property type="match status" value="1"/>
</dbReference>
<keyword evidence="5" id="KW-0472">Membrane</keyword>
<dbReference type="Proteomes" id="UP000765845">
    <property type="component" value="Unassembled WGS sequence"/>
</dbReference>
<dbReference type="CDD" id="cd07023">
    <property type="entry name" value="S49_Sppa_N_C"/>
    <property type="match status" value="1"/>
</dbReference>
<evidence type="ECO:0000313" key="8">
    <source>
        <dbReference type="Proteomes" id="UP000765845"/>
    </source>
</evidence>
<evidence type="ECO:0000259" key="6">
    <source>
        <dbReference type="Pfam" id="PF01343"/>
    </source>
</evidence>
<dbReference type="InterPro" id="IPR047272">
    <property type="entry name" value="S49_SppA_C"/>
</dbReference>
<dbReference type="EMBL" id="JAAWWK010000001">
    <property type="protein sequence ID" value="NKI16268.1"/>
    <property type="molecule type" value="Genomic_DNA"/>
</dbReference>
<protein>
    <submittedName>
        <fullName evidence="7">Signal peptide peptidase SppA</fullName>
    </submittedName>
</protein>
<accession>A0ABX1GCE2</accession>
<dbReference type="Pfam" id="PF01343">
    <property type="entry name" value="Peptidase_S49"/>
    <property type="match status" value="2"/>
</dbReference>
<dbReference type="Gene3D" id="3.90.226.10">
    <property type="entry name" value="2-enoyl-CoA Hydratase, Chain A, domain 1"/>
    <property type="match status" value="3"/>
</dbReference>
<feature type="domain" description="Peptidase S49" evidence="6">
    <location>
        <begin position="130"/>
        <end position="272"/>
    </location>
</feature>
<keyword evidence="4" id="KW-0720">Serine protease</keyword>
<dbReference type="InterPro" id="IPR029045">
    <property type="entry name" value="ClpP/crotonase-like_dom_sf"/>
</dbReference>
<evidence type="ECO:0000256" key="1">
    <source>
        <dbReference type="ARBA" id="ARBA00008683"/>
    </source>
</evidence>
<evidence type="ECO:0000256" key="2">
    <source>
        <dbReference type="ARBA" id="ARBA00022670"/>
    </source>
</evidence>
<proteinExistence type="inferred from homology"/>
<evidence type="ECO:0000313" key="7">
    <source>
        <dbReference type="EMBL" id="NKI16268.1"/>
    </source>
</evidence>
<keyword evidence="2" id="KW-0645">Protease</keyword>
<comment type="caution">
    <text evidence="7">The sequence shown here is derived from an EMBL/GenBank/DDBJ whole genome shotgun (WGS) entry which is preliminary data.</text>
</comment>
<dbReference type="PANTHER" id="PTHR33209:SF1">
    <property type="entry name" value="PEPTIDASE S49 DOMAIN-CONTAINING PROTEIN"/>
    <property type="match status" value="1"/>
</dbReference>